<dbReference type="SUPFAM" id="SSF48498">
    <property type="entry name" value="Tetracyclin repressor-like, C-terminal domain"/>
    <property type="match status" value="1"/>
</dbReference>
<dbReference type="Proteomes" id="UP000311469">
    <property type="component" value="Chromosome cSF1"/>
</dbReference>
<dbReference type="PRINTS" id="PR00455">
    <property type="entry name" value="HTHTETR"/>
</dbReference>
<evidence type="ECO:0000256" key="3">
    <source>
        <dbReference type="SAM" id="MobiDB-lite"/>
    </source>
</evidence>
<feature type="DNA-binding region" description="H-T-H motif" evidence="2">
    <location>
        <begin position="77"/>
        <end position="96"/>
    </location>
</feature>
<sequence>MSISRMTDDEQYANTVNQLSNIDNESSALTATGRSDAPGSPCQRRRLTREELAPEAREAILRATMQVVGEHGYANATIARVTKVAGIAQGTFYLYFDSRQALLDELLPYCGRDLLEFVRKRVSGSKDIFENEERGFRTFLAYMEVNPHFFRILTEAAGAAPDAHAKHFEFVTSRYVDTLRRALEAGELTNVEASELETVAYMLMAMREYLYLRHLKRGEGDQSSLEEAVRMYMKFVRGGLGR</sequence>
<dbReference type="PROSITE" id="PS50977">
    <property type="entry name" value="HTH_TETR_2"/>
    <property type="match status" value="1"/>
</dbReference>
<dbReference type="Pfam" id="PF00440">
    <property type="entry name" value="TetR_N"/>
    <property type="match status" value="1"/>
</dbReference>
<dbReference type="Gene3D" id="1.10.357.10">
    <property type="entry name" value="Tetracycline Repressor, domain 2"/>
    <property type="match status" value="1"/>
</dbReference>
<protein>
    <submittedName>
        <fullName evidence="5">TetR/AcrR family transcriptional regulator</fullName>
    </submittedName>
</protein>
<dbReference type="EMBL" id="CP041016">
    <property type="protein sequence ID" value="QDC37773.1"/>
    <property type="molecule type" value="Genomic_DNA"/>
</dbReference>
<feature type="region of interest" description="Disordered" evidence="3">
    <location>
        <begin position="29"/>
        <end position="50"/>
    </location>
</feature>
<gene>
    <name evidence="5" type="ORF">FIL70_11600</name>
</gene>
<evidence type="ECO:0000313" key="6">
    <source>
        <dbReference type="Proteomes" id="UP000311469"/>
    </source>
</evidence>
<dbReference type="PANTHER" id="PTHR43479">
    <property type="entry name" value="ACREF/ENVCD OPERON REPRESSOR-RELATED"/>
    <property type="match status" value="1"/>
</dbReference>
<dbReference type="KEGG" id="sufl:FIL70_11600"/>
<dbReference type="PANTHER" id="PTHR43479:SF11">
    <property type="entry name" value="ACREF_ENVCD OPERON REPRESSOR-RELATED"/>
    <property type="match status" value="1"/>
</dbReference>
<accession>A0A5B8CEP8</accession>
<dbReference type="AlphaFoldDB" id="A0A5B8CEP8"/>
<proteinExistence type="predicted"/>
<evidence type="ECO:0000259" key="4">
    <source>
        <dbReference type="PROSITE" id="PS50977"/>
    </source>
</evidence>
<dbReference type="InterPro" id="IPR001647">
    <property type="entry name" value="HTH_TetR"/>
</dbReference>
<dbReference type="SUPFAM" id="SSF46689">
    <property type="entry name" value="Homeodomain-like"/>
    <property type="match status" value="1"/>
</dbReference>
<evidence type="ECO:0000256" key="2">
    <source>
        <dbReference type="PROSITE-ProRule" id="PRU00335"/>
    </source>
</evidence>
<dbReference type="InterPro" id="IPR050624">
    <property type="entry name" value="HTH-type_Tx_Regulator"/>
</dbReference>
<evidence type="ECO:0000313" key="5">
    <source>
        <dbReference type="EMBL" id="QDC37773.1"/>
    </source>
</evidence>
<feature type="domain" description="HTH tetR-type" evidence="4">
    <location>
        <begin position="54"/>
        <end position="114"/>
    </location>
</feature>
<dbReference type="InterPro" id="IPR036271">
    <property type="entry name" value="Tet_transcr_reg_TetR-rel_C_sf"/>
</dbReference>
<evidence type="ECO:0000256" key="1">
    <source>
        <dbReference type="ARBA" id="ARBA00023125"/>
    </source>
</evidence>
<dbReference type="InterPro" id="IPR009057">
    <property type="entry name" value="Homeodomain-like_sf"/>
</dbReference>
<dbReference type="GO" id="GO:0003677">
    <property type="term" value="F:DNA binding"/>
    <property type="evidence" value="ECO:0007669"/>
    <property type="project" value="UniProtKB-UniRule"/>
</dbReference>
<name>A0A5B8CEP8_SPHSA</name>
<organism evidence="5 6">
    <name type="scientific">Sphingobium fuliginis ATCC 27551</name>
    <dbReference type="NCBI Taxonomy" id="1208342"/>
    <lineage>
        <taxon>Bacteria</taxon>
        <taxon>Pseudomonadati</taxon>
        <taxon>Pseudomonadota</taxon>
        <taxon>Alphaproteobacteria</taxon>
        <taxon>Sphingomonadales</taxon>
        <taxon>Sphingomonadaceae</taxon>
        <taxon>Sphingobium</taxon>
    </lineage>
</organism>
<reference evidence="5 6" key="1">
    <citation type="submission" date="2019-06" db="EMBL/GenBank/DDBJ databases">
        <title>Genome organization and adaptive potential of archetypical organophosphate degarding Sphingobium fuliginis ATCC 27551.</title>
        <authorList>
            <person name="Sarwar A."/>
            <person name="Parthasarathy S."/>
            <person name="Singh C."/>
            <person name="Siddavattam D."/>
        </authorList>
    </citation>
    <scope>NUCLEOTIDE SEQUENCE [LARGE SCALE GENOMIC DNA]</scope>
    <source>
        <strain evidence="5 6">ATCC 27551</strain>
    </source>
</reference>
<keyword evidence="1 2" id="KW-0238">DNA-binding</keyword>